<organism evidence="3 4">
    <name type="scientific">Fusibacter paucivorans</name>
    <dbReference type="NCBI Taxonomy" id="76009"/>
    <lineage>
        <taxon>Bacteria</taxon>
        <taxon>Bacillati</taxon>
        <taxon>Bacillota</taxon>
        <taxon>Clostridia</taxon>
        <taxon>Eubacteriales</taxon>
        <taxon>Eubacteriales Family XII. Incertae Sedis</taxon>
        <taxon>Fusibacter</taxon>
    </lineage>
</organism>
<dbReference type="SUPFAM" id="SSF109604">
    <property type="entry name" value="HD-domain/PDEase-like"/>
    <property type="match status" value="1"/>
</dbReference>
<dbReference type="EMBL" id="JAHBCL010000010">
    <property type="protein sequence ID" value="MBS7526489.1"/>
    <property type="molecule type" value="Genomic_DNA"/>
</dbReference>
<gene>
    <name evidence="3" type="ORF">KHM83_07345</name>
</gene>
<keyword evidence="1" id="KW-0472">Membrane</keyword>
<dbReference type="Gene3D" id="3.30.450.40">
    <property type="match status" value="1"/>
</dbReference>
<dbReference type="Proteomes" id="UP000746471">
    <property type="component" value="Unassembled WGS sequence"/>
</dbReference>
<feature type="transmembrane region" description="Helical" evidence="1">
    <location>
        <begin position="17"/>
        <end position="35"/>
    </location>
</feature>
<feature type="domain" description="HD-GYP" evidence="2">
    <location>
        <begin position="405"/>
        <end position="617"/>
    </location>
</feature>
<dbReference type="CDD" id="cd00077">
    <property type="entry name" value="HDc"/>
    <property type="match status" value="1"/>
</dbReference>
<dbReference type="Gene3D" id="1.10.3210.10">
    <property type="entry name" value="Hypothetical protein af1432"/>
    <property type="match status" value="1"/>
</dbReference>
<dbReference type="PROSITE" id="PS51832">
    <property type="entry name" value="HD_GYP"/>
    <property type="match status" value="1"/>
</dbReference>
<comment type="caution">
    <text evidence="3">The sequence shown here is derived from an EMBL/GenBank/DDBJ whole genome shotgun (WGS) entry which is preliminary data.</text>
</comment>
<keyword evidence="1" id="KW-1133">Transmembrane helix</keyword>
<evidence type="ECO:0000313" key="3">
    <source>
        <dbReference type="EMBL" id="MBS7526489.1"/>
    </source>
</evidence>
<protein>
    <submittedName>
        <fullName evidence="3">GAF domain-containing protein</fullName>
    </submittedName>
</protein>
<accession>A0ABS5PQ14</accession>
<reference evidence="3 4" key="1">
    <citation type="submission" date="2021-05" db="EMBL/GenBank/DDBJ databases">
        <title>Fusibacter ferrireducens sp. nov., an anaerobic, sulfur- and Fe-reducing bacterium isolated from the mangrove sediment.</title>
        <authorList>
            <person name="Qiu D."/>
        </authorList>
    </citation>
    <scope>NUCLEOTIDE SEQUENCE [LARGE SCALE GENOMIC DNA]</scope>
    <source>
        <strain evidence="3 4">DSM 12116</strain>
    </source>
</reference>
<keyword evidence="4" id="KW-1185">Reference proteome</keyword>
<dbReference type="PANTHER" id="PTHR45228:SF5">
    <property type="entry name" value="CYCLIC DI-GMP PHOSPHODIESTERASE VC_1348-RELATED"/>
    <property type="match status" value="1"/>
</dbReference>
<evidence type="ECO:0000259" key="2">
    <source>
        <dbReference type="PROSITE" id="PS51832"/>
    </source>
</evidence>
<keyword evidence="1" id="KW-0812">Transmembrane</keyword>
<dbReference type="Pfam" id="PF13487">
    <property type="entry name" value="HD_5"/>
    <property type="match status" value="1"/>
</dbReference>
<dbReference type="SMART" id="SM00065">
    <property type="entry name" value="GAF"/>
    <property type="match status" value="1"/>
</dbReference>
<dbReference type="InterPro" id="IPR052020">
    <property type="entry name" value="Cyclic_di-GMP/3'3'-cGAMP_PDE"/>
</dbReference>
<name>A0ABS5PQ14_9FIRM</name>
<dbReference type="Pfam" id="PF13185">
    <property type="entry name" value="GAF_2"/>
    <property type="match status" value="1"/>
</dbReference>
<dbReference type="InterPro" id="IPR003018">
    <property type="entry name" value="GAF"/>
</dbReference>
<dbReference type="SUPFAM" id="SSF55781">
    <property type="entry name" value="GAF domain-like"/>
    <property type="match status" value="1"/>
</dbReference>
<evidence type="ECO:0000313" key="4">
    <source>
        <dbReference type="Proteomes" id="UP000746471"/>
    </source>
</evidence>
<evidence type="ECO:0000256" key="1">
    <source>
        <dbReference type="SAM" id="Phobius"/>
    </source>
</evidence>
<dbReference type="SMART" id="SM00471">
    <property type="entry name" value="HDc"/>
    <property type="match status" value="1"/>
</dbReference>
<dbReference type="RefSeq" id="WP_213236346.1">
    <property type="nucleotide sequence ID" value="NZ_JAHBCL010000010.1"/>
</dbReference>
<dbReference type="InterPro" id="IPR029016">
    <property type="entry name" value="GAF-like_dom_sf"/>
</dbReference>
<dbReference type="InterPro" id="IPR003607">
    <property type="entry name" value="HD/PDEase_dom"/>
</dbReference>
<dbReference type="InterPro" id="IPR037522">
    <property type="entry name" value="HD_GYP_dom"/>
</dbReference>
<sequence length="618" mass="70478">MKTDGVMMQQISLKKTFVALMIISGLLLFILLYRISYYEKTVVSYNGYVSTSIAMVSSLDEIEKHYYKYFVIADMHRDIRDMIDGEIENLRTALNRAEQNGIYDAEIDTGNVTMIAKLTDDLEMRMKDDATFDERLIASTLDDIEQLKAYIARIRQDSIVVIRENNVKSGFLNGIMVVYDLLILVLIFIIVDMQLLKPLKKFSGIIDDRLANNEMSPPKIEMGMRHELGIFAEKLNHFTERLSMITELNSKIYAQKDFDEVMDFVFRACKPFLPYNRFAIAIITEDGQYIRALRARADYTALMGRNYQEPLSRSSIADVIRSRKIRIINDLEAYLESHPKSESTKIILEEGIRASMTVPLLVDQQVIGVIFFSSKHKDAYNEAHMQFVDSLTTSLAIAFEKSFVFDDLILASVKGFAKIVESKDYVTGNHIDRMSIYAKFVAECLYNDALYVQQVDESYIDKILKFSPLHDIGKVGISEAVLNKPGKLTAEEFAVIKKHTLIGFDVLVNMTAGMYVDRSDYFKIAREIAKSHHEHYDGTGYPDGLSGEQIPLSARIVAIADVFDALTNVRPYKEAYSFETAWAMIVKGRGTHFDPMIIDSLARHFDAFSALYERLKTV</sequence>
<feature type="transmembrane region" description="Helical" evidence="1">
    <location>
        <begin position="171"/>
        <end position="191"/>
    </location>
</feature>
<proteinExistence type="predicted"/>
<dbReference type="PANTHER" id="PTHR45228">
    <property type="entry name" value="CYCLIC DI-GMP PHOSPHODIESTERASE TM_0186-RELATED"/>
    <property type="match status" value="1"/>
</dbReference>